<dbReference type="PANTHER" id="PTHR35318">
    <property type="entry name" value="BNAA10G08410D PROTEIN"/>
    <property type="match status" value="1"/>
</dbReference>
<name>A0AAV3RAN6_LITER</name>
<dbReference type="AlphaFoldDB" id="A0AAV3RAN6"/>
<sequence>MKKLLSVVACCGSRDMAVLEEGRSLVVQPRRGRKRGRVVAMRGGVNVNYVSDWTPSLSSISEDDVFPEKDQRKQQENSCKESKLIKRKTESSSVPRTNHYNPYYSQDVRRTSFSAMFPALSPTPFMF</sequence>
<evidence type="ECO:0000313" key="3">
    <source>
        <dbReference type="Proteomes" id="UP001454036"/>
    </source>
</evidence>
<keyword evidence="3" id="KW-1185">Reference proteome</keyword>
<feature type="compositionally biased region" description="Basic and acidic residues" evidence="1">
    <location>
        <begin position="66"/>
        <end position="90"/>
    </location>
</feature>
<dbReference type="PANTHER" id="PTHR35318:SF2">
    <property type="entry name" value="OS08G0138900 PROTEIN"/>
    <property type="match status" value="1"/>
</dbReference>
<gene>
    <name evidence="2" type="ORF">LIER_25953</name>
</gene>
<comment type="caution">
    <text evidence="2">The sequence shown here is derived from an EMBL/GenBank/DDBJ whole genome shotgun (WGS) entry which is preliminary data.</text>
</comment>
<organism evidence="2 3">
    <name type="scientific">Lithospermum erythrorhizon</name>
    <name type="common">Purple gromwell</name>
    <name type="synonym">Lithospermum officinale var. erythrorhizon</name>
    <dbReference type="NCBI Taxonomy" id="34254"/>
    <lineage>
        <taxon>Eukaryota</taxon>
        <taxon>Viridiplantae</taxon>
        <taxon>Streptophyta</taxon>
        <taxon>Embryophyta</taxon>
        <taxon>Tracheophyta</taxon>
        <taxon>Spermatophyta</taxon>
        <taxon>Magnoliopsida</taxon>
        <taxon>eudicotyledons</taxon>
        <taxon>Gunneridae</taxon>
        <taxon>Pentapetalae</taxon>
        <taxon>asterids</taxon>
        <taxon>lamiids</taxon>
        <taxon>Boraginales</taxon>
        <taxon>Boraginaceae</taxon>
        <taxon>Boraginoideae</taxon>
        <taxon>Lithospermeae</taxon>
        <taxon>Lithospermum</taxon>
    </lineage>
</organism>
<protein>
    <submittedName>
        <fullName evidence="2">Uncharacterized protein</fullName>
    </submittedName>
</protein>
<proteinExistence type="predicted"/>
<feature type="region of interest" description="Disordered" evidence="1">
    <location>
        <begin position="58"/>
        <end position="102"/>
    </location>
</feature>
<evidence type="ECO:0000256" key="1">
    <source>
        <dbReference type="SAM" id="MobiDB-lite"/>
    </source>
</evidence>
<reference evidence="2 3" key="1">
    <citation type="submission" date="2024-01" db="EMBL/GenBank/DDBJ databases">
        <title>The complete chloroplast genome sequence of Lithospermum erythrorhizon: insights into the phylogenetic relationship among Boraginaceae species and the maternal lineages of purple gromwells.</title>
        <authorList>
            <person name="Okada T."/>
            <person name="Watanabe K."/>
        </authorList>
    </citation>
    <scope>NUCLEOTIDE SEQUENCE [LARGE SCALE GENOMIC DNA]</scope>
</reference>
<evidence type="ECO:0000313" key="2">
    <source>
        <dbReference type="EMBL" id="GAA0172052.1"/>
    </source>
</evidence>
<accession>A0AAV3RAN6</accession>
<dbReference type="EMBL" id="BAABME010007932">
    <property type="protein sequence ID" value="GAA0172052.1"/>
    <property type="molecule type" value="Genomic_DNA"/>
</dbReference>
<dbReference type="Proteomes" id="UP001454036">
    <property type="component" value="Unassembled WGS sequence"/>
</dbReference>
<feature type="compositionally biased region" description="Polar residues" evidence="1">
    <location>
        <begin position="91"/>
        <end position="102"/>
    </location>
</feature>